<dbReference type="SMART" id="SM00563">
    <property type="entry name" value="PlsC"/>
    <property type="match status" value="1"/>
</dbReference>
<dbReference type="SUPFAM" id="SSF69593">
    <property type="entry name" value="Glycerol-3-phosphate (1)-acyltransferase"/>
    <property type="match status" value="1"/>
</dbReference>
<sequence>MQILKSFIFNLILYITLIPTSLIILFLYPFISTANLQSIASKWILFILNSLKIICGVTWKIEGLKNIPEGPCVIVSNHQSAWESFFLQTLCIPSASIIKKELLFIPFFGWALACLKPIHLRRSKKYRSLKKVITHGSKKINKGFSLIIFPEGTRSRPNEGLKAFSSSCGSLSVRNNVPILPICHNSGLFWINRRFIKKPGEVTVRIGPIIKGQNAREVTKEVYDWMKLNFKEIN</sequence>
<proteinExistence type="predicted"/>
<keyword evidence="2 6" id="KW-0808">Transferase</keyword>
<dbReference type="GO" id="GO:0003841">
    <property type="term" value="F:1-acylglycerol-3-phosphate O-acyltransferase activity"/>
    <property type="evidence" value="ECO:0007669"/>
    <property type="project" value="TreeGrafter"/>
</dbReference>
<dbReference type="EMBL" id="JH611157">
    <property type="protein sequence ID" value="EJP71354.1"/>
    <property type="molecule type" value="Genomic_DNA"/>
</dbReference>
<feature type="transmembrane region" description="Helical" evidence="4">
    <location>
        <begin position="6"/>
        <end position="31"/>
    </location>
</feature>
<dbReference type="Proteomes" id="UP000010305">
    <property type="component" value="Unassembled WGS sequence"/>
</dbReference>
<keyword evidence="3 6" id="KW-0012">Acyltransferase</keyword>
<gene>
    <name evidence="6" type="ORF">NT01SARS_1160</name>
</gene>
<evidence type="ECO:0000259" key="5">
    <source>
        <dbReference type="SMART" id="SM00563"/>
    </source>
</evidence>
<evidence type="ECO:0000313" key="7">
    <source>
        <dbReference type="Proteomes" id="UP000010305"/>
    </source>
</evidence>
<evidence type="ECO:0000256" key="3">
    <source>
        <dbReference type="ARBA" id="ARBA00023315"/>
    </source>
</evidence>
<keyword evidence="4" id="KW-1133">Transmembrane helix</keyword>
<name>J4KRQ3_9GAMM</name>
<comment type="pathway">
    <text evidence="1">Lipid metabolism.</text>
</comment>
<accession>J4KRQ3</accession>
<dbReference type="STRING" id="1123866.NT01SARS_1160"/>
<protein>
    <submittedName>
        <fullName evidence="6">Phospholipid/glycerol acyltransferase</fullName>
    </submittedName>
</protein>
<keyword evidence="4" id="KW-0472">Membrane</keyword>
<dbReference type="PANTHER" id="PTHR10434:SF40">
    <property type="entry name" value="1-ACYL-SN-GLYCEROL-3-PHOSPHATE ACYLTRANSFERASE"/>
    <property type="match status" value="1"/>
</dbReference>
<evidence type="ECO:0000256" key="1">
    <source>
        <dbReference type="ARBA" id="ARBA00005189"/>
    </source>
</evidence>
<feature type="domain" description="Phospholipid/glycerol acyltransferase" evidence="5">
    <location>
        <begin position="72"/>
        <end position="187"/>
    </location>
</feature>
<dbReference type="AlphaFoldDB" id="J4KRQ3"/>
<reference evidence="6 7" key="1">
    <citation type="journal article" date="2012" name="ISME J.">
        <title>Genomic insights to SAR86, an abundant and uncultivated marine bacterial lineage.</title>
        <authorList>
            <person name="Dupont C.L."/>
            <person name="Rusch D.B."/>
            <person name="Yooseph S."/>
            <person name="Lombardo M.J."/>
            <person name="Richter R.A."/>
            <person name="Valas R."/>
            <person name="Novotny M."/>
            <person name="Yee-Greenbaum J."/>
            <person name="Selengut J.D."/>
            <person name="Haft D.H."/>
            <person name="Halpern A.L."/>
            <person name="Lasken R.S."/>
            <person name="Nealson K."/>
            <person name="Friedman R."/>
            <person name="Venter J.C."/>
        </authorList>
    </citation>
    <scope>NUCLEOTIDE SEQUENCE [LARGE SCALE GENOMIC DNA]</scope>
</reference>
<dbReference type="HOGENOM" id="CLU_027938_5_1_6"/>
<evidence type="ECO:0000256" key="2">
    <source>
        <dbReference type="ARBA" id="ARBA00022679"/>
    </source>
</evidence>
<dbReference type="CDD" id="cd07989">
    <property type="entry name" value="LPLAT_AGPAT-like"/>
    <property type="match status" value="1"/>
</dbReference>
<evidence type="ECO:0000256" key="4">
    <source>
        <dbReference type="SAM" id="Phobius"/>
    </source>
</evidence>
<evidence type="ECO:0000313" key="6">
    <source>
        <dbReference type="EMBL" id="EJP71354.1"/>
    </source>
</evidence>
<keyword evidence="4" id="KW-0812">Transmembrane</keyword>
<dbReference type="PANTHER" id="PTHR10434">
    <property type="entry name" value="1-ACYL-SN-GLYCEROL-3-PHOSPHATE ACYLTRANSFERASE"/>
    <property type="match status" value="1"/>
</dbReference>
<dbReference type="GO" id="GO:0006654">
    <property type="term" value="P:phosphatidic acid biosynthetic process"/>
    <property type="evidence" value="ECO:0007669"/>
    <property type="project" value="TreeGrafter"/>
</dbReference>
<dbReference type="Pfam" id="PF01553">
    <property type="entry name" value="Acyltransferase"/>
    <property type="match status" value="1"/>
</dbReference>
<organism evidence="6 7">
    <name type="scientific">SAR86 cluster bacterium SAR86A</name>
    <dbReference type="NCBI Taxonomy" id="1123866"/>
    <lineage>
        <taxon>Bacteria</taxon>
        <taxon>Pseudomonadati</taxon>
        <taxon>Pseudomonadota</taxon>
        <taxon>Gammaproteobacteria</taxon>
        <taxon>SAR86 cluster</taxon>
    </lineage>
</organism>
<dbReference type="InterPro" id="IPR002123">
    <property type="entry name" value="Plipid/glycerol_acylTrfase"/>
</dbReference>